<dbReference type="PRINTS" id="PR01217">
    <property type="entry name" value="PRICHEXTENSN"/>
</dbReference>
<evidence type="ECO:0000313" key="5">
    <source>
        <dbReference type="EnsemblMetazoa" id="Aqu2.1.28732_001"/>
    </source>
</evidence>
<evidence type="ECO:0000259" key="2">
    <source>
        <dbReference type="PROSITE" id="PS50128"/>
    </source>
</evidence>
<accession>A0A1X7UMU2</accession>
<feature type="region of interest" description="Disordered" evidence="1">
    <location>
        <begin position="556"/>
        <end position="706"/>
    </location>
</feature>
<dbReference type="GO" id="GO:0006874">
    <property type="term" value="P:intracellular calcium ion homeostasis"/>
    <property type="evidence" value="ECO:0007669"/>
    <property type="project" value="TreeGrafter"/>
</dbReference>
<dbReference type="InterPro" id="IPR006569">
    <property type="entry name" value="CID_dom"/>
</dbReference>
<dbReference type="SUPFAM" id="SSF109905">
    <property type="entry name" value="Surp module (SWAP domain)"/>
    <property type="match status" value="1"/>
</dbReference>
<evidence type="ECO:0000313" key="6">
    <source>
        <dbReference type="Proteomes" id="UP000007879"/>
    </source>
</evidence>
<dbReference type="Pfam" id="PF25127">
    <property type="entry name" value="DUF7819"/>
    <property type="match status" value="1"/>
</dbReference>
<keyword evidence="6" id="KW-1185">Reference proteome</keyword>
<dbReference type="Pfam" id="PF04818">
    <property type="entry name" value="CID"/>
    <property type="match status" value="1"/>
</dbReference>
<protein>
    <recommendedName>
        <fullName evidence="7">G-patch domain-containing protein</fullName>
    </recommendedName>
</protein>
<dbReference type="eggNOG" id="KOG4368">
    <property type="taxonomic scope" value="Eukaryota"/>
</dbReference>
<feature type="compositionally biased region" description="Polar residues" evidence="1">
    <location>
        <begin position="661"/>
        <end position="676"/>
    </location>
</feature>
<reference evidence="5" key="2">
    <citation type="submission" date="2017-05" db="UniProtKB">
        <authorList>
            <consortium name="EnsemblMetazoa"/>
        </authorList>
    </citation>
    <scope>IDENTIFICATION</scope>
</reference>
<dbReference type="InterPro" id="IPR000061">
    <property type="entry name" value="Surp"/>
</dbReference>
<dbReference type="Proteomes" id="UP000007879">
    <property type="component" value="Unassembled WGS sequence"/>
</dbReference>
<dbReference type="SMART" id="SM00443">
    <property type="entry name" value="G_patch"/>
    <property type="match status" value="1"/>
</dbReference>
<sequence>MADNPPAPPEDAETKNIIDKLANFVARNGPEFEAMTKKKQQSNPKFSFLYGGDHHSYYLWKVKAEREGGSRDQHVTPSETSATSFHPSSQNIESMLESLHQTKLKEQVDIAVITDPLEREFQSVISPVMNSCTNESMASSKGWVCSHSKTEEDCGKMAHFIMRRTLDSPNIEFSHKLHVIYLINDILYHCFRKDAHDLKQALETVVVQIFYNVFSSDPSRSDPLIKVLNIWESQKYLSEGKISIIKDLLKLPESSLPKAPPIALPPIVNEGVAAPPPPWMQQSMNQAPPPIPHPGPAPWQQAPPPPAPPSWDHPPPPPNYLPPSRPPWGPPPPSHWSHPHIPPPNEPTPLFETPPIPPPPPPDNQFIESIDYNHQKLSEPHPLDPAFTGKPSPSKDPPFMPRPPEHGLEPHPPPFQGVQVFDYNHQPPPTSWDNMPHPSHPMPPQGPRPFPFPPDRSFMPRPPPPMPQGPRPPHLPYFDLPAGLMIPLVPLHESSYRPLNPLHVVLPPPIPPTERLIKAVEEFYQPPTEEKTRNQDGWEAKALLDFYDAKMKAKDILKNKGGGGGGNTRRNVPPRRRSPSPRRRRRRSSSLSPSPPPRSRRRSSRSPSSDSSSSSSRSPSPHRRRRRRGRGSRRSYSRSPSPKTPTIEESSRRKPPPQQPSAPITTGSQELGQLTEGNVGHQMLKRMGWEGAGLGSKEQGIQAPIKGGEVRNKAEQFAGVGMAQNNDPFEQFRRSKSYTYNRRPPSGPP</sequence>
<dbReference type="EnsemblMetazoa" id="Aqu2.1.28732_001">
    <property type="protein sequence ID" value="Aqu2.1.28732_001"/>
    <property type="gene ID" value="Aqu2.1.28732"/>
</dbReference>
<dbReference type="Pfam" id="PF01805">
    <property type="entry name" value="Surp"/>
    <property type="match status" value="1"/>
</dbReference>
<dbReference type="InterPro" id="IPR008942">
    <property type="entry name" value="ENTH_VHS"/>
</dbReference>
<dbReference type="InterPro" id="IPR035967">
    <property type="entry name" value="SWAP/Surp_sf"/>
</dbReference>
<dbReference type="Gene3D" id="1.10.10.790">
    <property type="entry name" value="Surp module"/>
    <property type="match status" value="1"/>
</dbReference>
<organism evidence="5">
    <name type="scientific">Amphimedon queenslandica</name>
    <name type="common">Sponge</name>
    <dbReference type="NCBI Taxonomy" id="400682"/>
    <lineage>
        <taxon>Eukaryota</taxon>
        <taxon>Metazoa</taxon>
        <taxon>Porifera</taxon>
        <taxon>Demospongiae</taxon>
        <taxon>Heteroscleromorpha</taxon>
        <taxon>Haplosclerida</taxon>
        <taxon>Niphatidae</taxon>
        <taxon>Amphimedon</taxon>
    </lineage>
</organism>
<dbReference type="PROSITE" id="PS50174">
    <property type="entry name" value="G_PATCH"/>
    <property type="match status" value="1"/>
</dbReference>
<dbReference type="GO" id="GO:0006396">
    <property type="term" value="P:RNA processing"/>
    <property type="evidence" value="ECO:0007669"/>
    <property type="project" value="InterPro"/>
</dbReference>
<feature type="compositionally biased region" description="Basic residues" evidence="1">
    <location>
        <begin position="620"/>
        <end position="636"/>
    </location>
</feature>
<feature type="compositionally biased region" description="Polar residues" evidence="1">
    <location>
        <begin position="75"/>
        <end position="88"/>
    </location>
</feature>
<feature type="compositionally biased region" description="Pro residues" evidence="1">
    <location>
        <begin position="287"/>
        <end position="318"/>
    </location>
</feature>
<feature type="region of interest" description="Disordered" evidence="1">
    <location>
        <begin position="274"/>
        <end position="318"/>
    </location>
</feature>
<evidence type="ECO:0000259" key="3">
    <source>
        <dbReference type="PROSITE" id="PS50174"/>
    </source>
</evidence>
<dbReference type="SMART" id="SM00648">
    <property type="entry name" value="SWAP"/>
    <property type="match status" value="1"/>
</dbReference>
<dbReference type="STRING" id="400682.A0A1X7UMU2"/>
<evidence type="ECO:0000256" key="1">
    <source>
        <dbReference type="SAM" id="MobiDB-lite"/>
    </source>
</evidence>
<evidence type="ECO:0000259" key="4">
    <source>
        <dbReference type="PROSITE" id="PS51391"/>
    </source>
</evidence>
<feature type="region of interest" description="Disordered" evidence="1">
    <location>
        <begin position="69"/>
        <end position="88"/>
    </location>
</feature>
<feature type="compositionally biased region" description="Pro residues" evidence="1">
    <location>
        <begin position="438"/>
        <end position="474"/>
    </location>
</feature>
<dbReference type="KEGG" id="aqu:100639490"/>
<dbReference type="PANTHER" id="PTHR12323">
    <property type="entry name" value="SR-RELATED CTD ASSOCIATED FACTOR 6"/>
    <property type="match status" value="1"/>
</dbReference>
<feature type="domain" description="SURP motif" evidence="2">
    <location>
        <begin position="17"/>
        <end position="59"/>
    </location>
</feature>
<dbReference type="InParanoid" id="A0A1X7UMU2"/>
<evidence type="ECO:0008006" key="7">
    <source>
        <dbReference type="Google" id="ProtNLM"/>
    </source>
</evidence>
<feature type="domain" description="G-patch" evidence="3">
    <location>
        <begin position="676"/>
        <end position="725"/>
    </location>
</feature>
<dbReference type="PANTHER" id="PTHR12323:SF0">
    <property type="entry name" value="CALCIUM HOMEOSTASIS ENDOPLASMIC RETICULUM PROTEIN"/>
    <property type="match status" value="1"/>
</dbReference>
<dbReference type="AlphaFoldDB" id="A0A1X7UMU2"/>
<dbReference type="PROSITE" id="PS50128">
    <property type="entry name" value="SURP"/>
    <property type="match status" value="1"/>
</dbReference>
<dbReference type="InterPro" id="IPR056721">
    <property type="entry name" value="DUF7819"/>
</dbReference>
<feature type="compositionally biased region" description="Pro residues" evidence="1">
    <location>
        <begin position="332"/>
        <end position="363"/>
    </location>
</feature>
<dbReference type="GO" id="GO:0048471">
    <property type="term" value="C:perinuclear region of cytoplasm"/>
    <property type="evidence" value="ECO:0007669"/>
    <property type="project" value="TreeGrafter"/>
</dbReference>
<feature type="region of interest" description="Disordered" evidence="1">
    <location>
        <begin position="719"/>
        <end position="749"/>
    </location>
</feature>
<dbReference type="PROSITE" id="PS51391">
    <property type="entry name" value="CID"/>
    <property type="match status" value="1"/>
</dbReference>
<feature type="compositionally biased region" description="Basic and acidic residues" evidence="1">
    <location>
        <begin position="371"/>
        <end position="382"/>
    </location>
</feature>
<dbReference type="InterPro" id="IPR000467">
    <property type="entry name" value="G_patch_dom"/>
</dbReference>
<proteinExistence type="predicted"/>
<dbReference type="OrthoDB" id="21470at2759"/>
<dbReference type="GO" id="GO:0003723">
    <property type="term" value="F:RNA binding"/>
    <property type="evidence" value="ECO:0007669"/>
    <property type="project" value="InterPro"/>
</dbReference>
<feature type="domain" description="CID" evidence="4">
    <location>
        <begin position="113"/>
        <end position="253"/>
    </location>
</feature>
<dbReference type="EnsemblMetazoa" id="XM_019997919.1">
    <property type="protein sequence ID" value="XP_019853478.1"/>
    <property type="gene ID" value="LOC100639490"/>
</dbReference>
<dbReference type="Gene3D" id="1.25.40.90">
    <property type="match status" value="1"/>
</dbReference>
<name>A0A1X7UMU2_AMPQE</name>
<feature type="compositionally biased region" description="Basic residues" evidence="1">
    <location>
        <begin position="572"/>
        <end position="588"/>
    </location>
</feature>
<feature type="compositionally biased region" description="Low complexity" evidence="1">
    <location>
        <begin position="605"/>
        <end position="619"/>
    </location>
</feature>
<gene>
    <name evidence="5" type="primary">100639490</name>
</gene>
<reference evidence="6" key="1">
    <citation type="journal article" date="2010" name="Nature">
        <title>The Amphimedon queenslandica genome and the evolution of animal complexity.</title>
        <authorList>
            <person name="Srivastava M."/>
            <person name="Simakov O."/>
            <person name="Chapman J."/>
            <person name="Fahey B."/>
            <person name="Gauthier M.E."/>
            <person name="Mitros T."/>
            <person name="Richards G.S."/>
            <person name="Conaco C."/>
            <person name="Dacre M."/>
            <person name="Hellsten U."/>
            <person name="Larroux C."/>
            <person name="Putnam N.H."/>
            <person name="Stanke M."/>
            <person name="Adamska M."/>
            <person name="Darling A."/>
            <person name="Degnan S.M."/>
            <person name="Oakley T.H."/>
            <person name="Plachetzki D.C."/>
            <person name="Zhai Y."/>
            <person name="Adamski M."/>
            <person name="Calcino A."/>
            <person name="Cummins S.F."/>
            <person name="Goodstein D.M."/>
            <person name="Harris C."/>
            <person name="Jackson D.J."/>
            <person name="Leys S.P."/>
            <person name="Shu S."/>
            <person name="Woodcroft B.J."/>
            <person name="Vervoort M."/>
            <person name="Kosik K.S."/>
            <person name="Manning G."/>
            <person name="Degnan B.M."/>
            <person name="Rokhsar D.S."/>
        </authorList>
    </citation>
    <scope>NUCLEOTIDE SEQUENCE [LARGE SCALE GENOMIC DNA]</scope>
</reference>
<dbReference type="Pfam" id="PF01585">
    <property type="entry name" value="G-patch"/>
    <property type="match status" value="1"/>
</dbReference>
<feature type="region of interest" description="Disordered" evidence="1">
    <location>
        <begin position="332"/>
        <end position="474"/>
    </location>
</feature>